<dbReference type="OrthoDB" id="127754at2759"/>
<gene>
    <name evidence="1" type="ORF">PPTG_21389</name>
</gene>
<dbReference type="AlphaFoldDB" id="W2R0N2"/>
<dbReference type="EMBL" id="KI669565">
    <property type="protein sequence ID" value="ETN19002.1"/>
    <property type="molecule type" value="Genomic_DNA"/>
</dbReference>
<reference evidence="2" key="1">
    <citation type="submission" date="2011-12" db="EMBL/GenBank/DDBJ databases">
        <authorList>
            <consortium name="The Broad Institute Genome Sequencing Platform"/>
            <person name="Russ C."/>
            <person name="Tyler B."/>
            <person name="Panabieres F."/>
            <person name="Shan W."/>
            <person name="Tripathy S."/>
            <person name="Grunwald N."/>
            <person name="Machado M."/>
            <person name="Young S.K."/>
            <person name="Zeng Q."/>
            <person name="Gargeya S."/>
            <person name="Fitzgerald M."/>
            <person name="Haas B."/>
            <person name="Abouelleil A."/>
            <person name="Alvarado L."/>
            <person name="Arachchi H.M."/>
            <person name="Berlin A."/>
            <person name="Chapman S.B."/>
            <person name="Gearin G."/>
            <person name="Goldberg J."/>
            <person name="Griggs A."/>
            <person name="Gujja S."/>
            <person name="Hansen M."/>
            <person name="Heiman D."/>
            <person name="Howarth C."/>
            <person name="Larimer J."/>
            <person name="Lui A."/>
            <person name="MacDonald P.J.P."/>
            <person name="McCowen C."/>
            <person name="Montmayeur A."/>
            <person name="Murphy C."/>
            <person name="Neiman D."/>
            <person name="Pearson M."/>
            <person name="Priest M."/>
            <person name="Roberts A."/>
            <person name="Saif S."/>
            <person name="Shea T."/>
            <person name="Sisk P."/>
            <person name="Stolte C."/>
            <person name="Sykes S."/>
            <person name="Wortman J."/>
            <person name="Nusbaum C."/>
            <person name="Birren B."/>
        </authorList>
    </citation>
    <scope>NUCLEOTIDE SEQUENCE [LARGE SCALE GENOMIC DNA]</scope>
    <source>
        <strain evidence="2">INRA-310</strain>
    </source>
</reference>
<protein>
    <submittedName>
        <fullName evidence="1">Uncharacterized protein</fullName>
    </submittedName>
</protein>
<organism evidence="1 2">
    <name type="scientific">Phytophthora nicotianae (strain INRA-310)</name>
    <name type="common">Phytophthora parasitica</name>
    <dbReference type="NCBI Taxonomy" id="761204"/>
    <lineage>
        <taxon>Eukaryota</taxon>
        <taxon>Sar</taxon>
        <taxon>Stramenopiles</taxon>
        <taxon>Oomycota</taxon>
        <taxon>Peronosporomycetes</taxon>
        <taxon>Peronosporales</taxon>
        <taxon>Peronosporaceae</taxon>
        <taxon>Phytophthora</taxon>
    </lineage>
</organism>
<name>W2R0N2_PHYN3</name>
<sequence length="271" mass="30485">MAGKNTPEVVPVKWSKWNNVLAKVLEFVLPHPEGKLLYHGSGRLQFSANLFGRSKKNISWSLYFKLTPKEYKFGAMIAVRRVSVFRDVEEALSALEKKDLSKTSVKTSSIANWGIRLVFYNKSQAGKREVAKAEDLIQKGVTDQVLLYNKISPDAYFEALKLNPNLKFIADSAVARKNNPDLEKFYTSLASAIYYGTADLLTKRPVHLGHGEGAVSSTQLRLSVGAAKLEMKAQFTGTYTKTQASKRNNVKDQNNRHSTVHVQLFDYRTEH</sequence>
<dbReference type="Proteomes" id="UP000018817">
    <property type="component" value="Unassembled WGS sequence"/>
</dbReference>
<evidence type="ECO:0000313" key="1">
    <source>
        <dbReference type="EMBL" id="ETN19002.1"/>
    </source>
</evidence>
<proteinExistence type="predicted"/>
<dbReference type="VEuPathDB" id="FungiDB:PPTG_21389"/>
<reference evidence="1 2" key="2">
    <citation type="submission" date="2013-11" db="EMBL/GenBank/DDBJ databases">
        <title>The Genome Sequence of Phytophthora parasitica INRA-310.</title>
        <authorList>
            <consortium name="The Broad Institute Genomics Platform"/>
            <person name="Russ C."/>
            <person name="Tyler B."/>
            <person name="Panabieres F."/>
            <person name="Shan W."/>
            <person name="Tripathy S."/>
            <person name="Grunwald N."/>
            <person name="Machado M."/>
            <person name="Johnson C.S."/>
            <person name="Arredondo F."/>
            <person name="Hong C."/>
            <person name="Coffey M."/>
            <person name="Young S.K."/>
            <person name="Zeng Q."/>
            <person name="Gargeya S."/>
            <person name="Fitzgerald M."/>
            <person name="Abouelleil A."/>
            <person name="Alvarado L."/>
            <person name="Chapman S.B."/>
            <person name="Gainer-Dewar J."/>
            <person name="Goldberg J."/>
            <person name="Griggs A."/>
            <person name="Gujja S."/>
            <person name="Hansen M."/>
            <person name="Howarth C."/>
            <person name="Imamovic A."/>
            <person name="Ireland A."/>
            <person name="Larimer J."/>
            <person name="McCowan C."/>
            <person name="Murphy C."/>
            <person name="Pearson M."/>
            <person name="Poon T.W."/>
            <person name="Priest M."/>
            <person name="Roberts A."/>
            <person name="Saif S."/>
            <person name="Shea T."/>
            <person name="Sykes S."/>
            <person name="Wortman J."/>
            <person name="Nusbaum C."/>
            <person name="Birren B."/>
        </authorList>
    </citation>
    <scope>NUCLEOTIDE SEQUENCE [LARGE SCALE GENOMIC DNA]</scope>
    <source>
        <strain evidence="1 2">INRA-310</strain>
    </source>
</reference>
<evidence type="ECO:0000313" key="2">
    <source>
        <dbReference type="Proteomes" id="UP000018817"/>
    </source>
</evidence>
<accession>W2R0N2</accession>
<dbReference type="RefSeq" id="XP_008895647.1">
    <property type="nucleotide sequence ID" value="XM_008897399.1"/>
</dbReference>
<dbReference type="GeneID" id="20189988"/>